<evidence type="ECO:0000256" key="5">
    <source>
        <dbReference type="ARBA" id="ARBA00022989"/>
    </source>
</evidence>
<dbReference type="PANTHER" id="PTHR31485">
    <property type="entry name" value="PEPTIDYL SERINE ALPHA-GALACTOSYLTRANSFERASE"/>
    <property type="match status" value="1"/>
</dbReference>
<evidence type="ECO:0000256" key="4">
    <source>
        <dbReference type="ARBA" id="ARBA00022692"/>
    </source>
</evidence>
<keyword evidence="5" id="KW-1133">Transmembrane helix</keyword>
<keyword evidence="3" id="KW-0808">Transferase</keyword>
<evidence type="ECO:0000256" key="6">
    <source>
        <dbReference type="ARBA" id="ARBA00023136"/>
    </source>
</evidence>
<evidence type="ECO:0000256" key="3">
    <source>
        <dbReference type="ARBA" id="ARBA00022679"/>
    </source>
</evidence>
<dbReference type="InterPro" id="IPR056508">
    <property type="entry name" value="HPAT-like"/>
</dbReference>
<keyword evidence="6" id="KW-0472">Membrane</keyword>
<keyword evidence="4" id="KW-0812">Transmembrane</keyword>
<dbReference type="Proteomes" id="UP001497392">
    <property type="component" value="Unassembled WGS sequence"/>
</dbReference>
<gene>
    <name evidence="8" type="primary">g8213</name>
    <name evidence="8" type="ORF">VP750_LOCUS7062</name>
</gene>
<name>A0ABP1G4N6_9CHLO</name>
<keyword evidence="2" id="KW-0328">Glycosyltransferase</keyword>
<evidence type="ECO:0000313" key="9">
    <source>
        <dbReference type="Proteomes" id="UP001497392"/>
    </source>
</evidence>
<accession>A0ABP1G4N6</accession>
<dbReference type="EMBL" id="CAXHTA020000012">
    <property type="protein sequence ID" value="CAL5225403.1"/>
    <property type="molecule type" value="Genomic_DNA"/>
</dbReference>
<evidence type="ECO:0000259" key="7">
    <source>
        <dbReference type="Pfam" id="PF23452"/>
    </source>
</evidence>
<comment type="subcellular location">
    <subcellularLocation>
        <location evidence="1">Membrane</location>
        <topology evidence="1">Single-pass membrane protein</topology>
    </subcellularLocation>
</comment>
<feature type="domain" description="Hydroxyproline O-arabinosyltransferase-like" evidence="7">
    <location>
        <begin position="33"/>
        <end position="222"/>
    </location>
</feature>
<dbReference type="InterPro" id="IPR044845">
    <property type="entry name" value="HPAT/SRGT1-like"/>
</dbReference>
<evidence type="ECO:0000256" key="2">
    <source>
        <dbReference type="ARBA" id="ARBA00022676"/>
    </source>
</evidence>
<proteinExistence type="predicted"/>
<reference evidence="8 9" key="1">
    <citation type="submission" date="2024-06" db="EMBL/GenBank/DDBJ databases">
        <authorList>
            <person name="Kraege A."/>
            <person name="Thomma B."/>
        </authorList>
    </citation>
    <scope>NUCLEOTIDE SEQUENCE [LARGE SCALE GENOMIC DNA]</scope>
</reference>
<evidence type="ECO:0000313" key="8">
    <source>
        <dbReference type="EMBL" id="CAL5225403.1"/>
    </source>
</evidence>
<sequence>MGCLPRSGQPGEITRICGCESEELMHRPVFWLMPTWITAGVTSHGDDKYPILNKPWVLSQWFKIAKPTEEFFLVLDSDMIIHRPFLPEEHQVGPGWAAAQNIWYLQDLNSVIIDELFPGLLTQEADDWLAHPGPGRRADEVAEFYFVHREDAPKVFRRYWDYTLPIRKFMADTSEEAVQRRNRTTGSDWVAETHAYPLAAAASGVRHRASNSSIYHVDHDMYDADPNALHYCWNVGVEDHSWKWYKHWFQHFNWAVCPPWPEYTNKHRRGLFPHPPRPSLLKSQARSLPAM</sequence>
<protein>
    <submittedName>
        <fullName evidence="8">G8213 protein</fullName>
    </submittedName>
</protein>
<keyword evidence="9" id="KW-1185">Reference proteome</keyword>
<organism evidence="8 9">
    <name type="scientific">Coccomyxa viridis</name>
    <dbReference type="NCBI Taxonomy" id="1274662"/>
    <lineage>
        <taxon>Eukaryota</taxon>
        <taxon>Viridiplantae</taxon>
        <taxon>Chlorophyta</taxon>
        <taxon>core chlorophytes</taxon>
        <taxon>Trebouxiophyceae</taxon>
        <taxon>Trebouxiophyceae incertae sedis</taxon>
        <taxon>Coccomyxaceae</taxon>
        <taxon>Coccomyxa</taxon>
    </lineage>
</organism>
<comment type="caution">
    <text evidence="8">The sequence shown here is derived from an EMBL/GenBank/DDBJ whole genome shotgun (WGS) entry which is preliminary data.</text>
</comment>
<dbReference type="PANTHER" id="PTHR31485:SF7">
    <property type="entry name" value="PEPTIDYL SERINE ALPHA-GALACTOSYLTRANSFERASE"/>
    <property type="match status" value="1"/>
</dbReference>
<dbReference type="Pfam" id="PF23452">
    <property type="entry name" value="HPAT"/>
    <property type="match status" value="1"/>
</dbReference>
<evidence type="ECO:0000256" key="1">
    <source>
        <dbReference type="ARBA" id="ARBA00004167"/>
    </source>
</evidence>